<comment type="caution">
    <text evidence="8">The sequence shown here is derived from an EMBL/GenBank/DDBJ whole genome shotgun (WGS) entry which is preliminary data.</text>
</comment>
<evidence type="ECO:0000313" key="8">
    <source>
        <dbReference type="EMBL" id="HIU39935.1"/>
    </source>
</evidence>
<feature type="transmembrane region" description="Helical" evidence="7">
    <location>
        <begin position="87"/>
        <end position="104"/>
    </location>
</feature>
<dbReference type="Proteomes" id="UP000824074">
    <property type="component" value="Unassembled WGS sequence"/>
</dbReference>
<comment type="function">
    <text evidence="7">Catalyzes the transfer of the diacylglyceryl group from phosphatidylglycerol to the sulfhydryl group of the N-terminal cysteine of a prolipoprotein, the first step in the formation of mature lipoproteins.</text>
</comment>
<dbReference type="NCBIfam" id="TIGR00544">
    <property type="entry name" value="lgt"/>
    <property type="match status" value="1"/>
</dbReference>
<feature type="transmembrane region" description="Helical" evidence="7">
    <location>
        <begin position="44"/>
        <end position="67"/>
    </location>
</feature>
<dbReference type="GO" id="GO:0005886">
    <property type="term" value="C:plasma membrane"/>
    <property type="evidence" value="ECO:0007669"/>
    <property type="project" value="UniProtKB-SubCell"/>
</dbReference>
<dbReference type="EMBL" id="DVMT01000015">
    <property type="protein sequence ID" value="HIU39935.1"/>
    <property type="molecule type" value="Genomic_DNA"/>
</dbReference>
<name>A0A9D1ILP5_9FIRM</name>
<feature type="transmembrane region" description="Helical" evidence="7">
    <location>
        <begin position="13"/>
        <end position="32"/>
    </location>
</feature>
<protein>
    <recommendedName>
        <fullName evidence="7">Phosphatidylglycerol--prolipoprotein diacylglyceryl transferase</fullName>
        <ecNumber evidence="7">2.5.1.145</ecNumber>
    </recommendedName>
</protein>
<evidence type="ECO:0000256" key="6">
    <source>
        <dbReference type="ARBA" id="ARBA00023136"/>
    </source>
</evidence>
<evidence type="ECO:0000256" key="3">
    <source>
        <dbReference type="ARBA" id="ARBA00022679"/>
    </source>
</evidence>
<dbReference type="GO" id="GO:0042158">
    <property type="term" value="P:lipoprotein biosynthetic process"/>
    <property type="evidence" value="ECO:0007669"/>
    <property type="project" value="UniProtKB-UniRule"/>
</dbReference>
<comment type="similarity">
    <text evidence="1 7">Belongs to the Lgt family.</text>
</comment>
<organism evidence="8 9">
    <name type="scientific">Candidatus Aphodocola excrementigallinarum</name>
    <dbReference type="NCBI Taxonomy" id="2840670"/>
    <lineage>
        <taxon>Bacteria</taxon>
        <taxon>Bacillati</taxon>
        <taxon>Bacillota</taxon>
        <taxon>Bacilli</taxon>
        <taxon>Candidatus Aphodocola</taxon>
    </lineage>
</organism>
<keyword evidence="8" id="KW-0328">Glycosyltransferase</keyword>
<evidence type="ECO:0000256" key="5">
    <source>
        <dbReference type="ARBA" id="ARBA00022989"/>
    </source>
</evidence>
<reference evidence="8" key="2">
    <citation type="journal article" date="2021" name="PeerJ">
        <title>Extensive microbial diversity within the chicken gut microbiome revealed by metagenomics and culture.</title>
        <authorList>
            <person name="Gilroy R."/>
            <person name="Ravi A."/>
            <person name="Getino M."/>
            <person name="Pursley I."/>
            <person name="Horton D.L."/>
            <person name="Alikhan N.F."/>
            <person name="Baker D."/>
            <person name="Gharbi K."/>
            <person name="Hall N."/>
            <person name="Watson M."/>
            <person name="Adriaenssens E.M."/>
            <person name="Foster-Nyarko E."/>
            <person name="Jarju S."/>
            <person name="Secka A."/>
            <person name="Antonio M."/>
            <person name="Oren A."/>
            <person name="Chaudhuri R.R."/>
            <person name="La Ragione R."/>
            <person name="Hildebrand F."/>
            <person name="Pallen M.J."/>
        </authorList>
    </citation>
    <scope>NUCLEOTIDE SEQUENCE</scope>
    <source>
        <strain evidence="8">CHK193-30670</strain>
    </source>
</reference>
<comment type="subcellular location">
    <subcellularLocation>
        <location evidence="7">Cell membrane</location>
        <topology evidence="7">Multi-pass membrane protein</topology>
    </subcellularLocation>
</comment>
<feature type="transmembrane region" description="Helical" evidence="7">
    <location>
        <begin position="172"/>
        <end position="190"/>
    </location>
</feature>
<keyword evidence="6 7" id="KW-0472">Membrane</keyword>
<keyword evidence="4 7" id="KW-0812">Transmembrane</keyword>
<comment type="catalytic activity">
    <reaction evidence="7">
        <text>L-cysteinyl-[prolipoprotein] + a 1,2-diacyl-sn-glycero-3-phospho-(1'-sn-glycerol) = an S-1,2-diacyl-sn-glyceryl-L-cysteinyl-[prolipoprotein] + sn-glycerol 1-phosphate + H(+)</text>
        <dbReference type="Rhea" id="RHEA:56712"/>
        <dbReference type="Rhea" id="RHEA-COMP:14679"/>
        <dbReference type="Rhea" id="RHEA-COMP:14680"/>
        <dbReference type="ChEBI" id="CHEBI:15378"/>
        <dbReference type="ChEBI" id="CHEBI:29950"/>
        <dbReference type="ChEBI" id="CHEBI:57685"/>
        <dbReference type="ChEBI" id="CHEBI:64716"/>
        <dbReference type="ChEBI" id="CHEBI:140658"/>
        <dbReference type="EC" id="2.5.1.145"/>
    </reaction>
</comment>
<proteinExistence type="inferred from homology"/>
<evidence type="ECO:0000256" key="7">
    <source>
        <dbReference type="HAMAP-Rule" id="MF_01147"/>
    </source>
</evidence>
<reference evidence="8" key="1">
    <citation type="submission" date="2020-10" db="EMBL/GenBank/DDBJ databases">
        <authorList>
            <person name="Gilroy R."/>
        </authorList>
    </citation>
    <scope>NUCLEOTIDE SEQUENCE</scope>
    <source>
        <strain evidence="8">CHK193-30670</strain>
    </source>
</reference>
<evidence type="ECO:0000256" key="1">
    <source>
        <dbReference type="ARBA" id="ARBA00007150"/>
    </source>
</evidence>
<keyword evidence="2 7" id="KW-1003">Cell membrane</keyword>
<evidence type="ECO:0000256" key="2">
    <source>
        <dbReference type="ARBA" id="ARBA00022475"/>
    </source>
</evidence>
<dbReference type="PANTHER" id="PTHR30589:SF0">
    <property type="entry name" value="PHOSPHATIDYLGLYCEROL--PROLIPOPROTEIN DIACYLGLYCERYL TRANSFERASE"/>
    <property type="match status" value="1"/>
</dbReference>
<dbReference type="EC" id="2.5.1.145" evidence="7"/>
<dbReference type="PROSITE" id="PS01311">
    <property type="entry name" value="LGT"/>
    <property type="match status" value="1"/>
</dbReference>
<comment type="pathway">
    <text evidence="7">Protein modification; lipoprotein biosynthesis (diacylglyceryl transfer).</text>
</comment>
<dbReference type="PANTHER" id="PTHR30589">
    <property type="entry name" value="PROLIPOPROTEIN DIACYLGLYCERYL TRANSFERASE"/>
    <property type="match status" value="1"/>
</dbReference>
<dbReference type="HAMAP" id="MF_01147">
    <property type="entry name" value="Lgt"/>
    <property type="match status" value="1"/>
</dbReference>
<sequence length="269" mass="30123">MNQVAFSIGPLSITWYSIFILTGIILAALFINKEAKKYNIPTSFVTNLVFWCVVFGLIGARIYYVLFNLDYYTAYPIEIIKIWNGGLAIHGGIIAGLITLVVYCKKYGVSILKMLDIAAPALLLAQGIGRWGNFFNGEAHGGIVTRSFLEGLHLPEFIIDGMHIGGNYYHPTFLYESVFCIIGFVVLVGFRSVKSTKLGNTTALYLMWYGVLRFFIESLRTDSLMLGNLKMAQVVSIIMIIVGFVMFIITKIKCKRYDDVGAKENEIKC</sequence>
<dbReference type="GO" id="GO:0008961">
    <property type="term" value="F:phosphatidylglycerol-prolipoprotein diacylglyceryl transferase activity"/>
    <property type="evidence" value="ECO:0007669"/>
    <property type="project" value="UniProtKB-UniRule"/>
</dbReference>
<keyword evidence="5 7" id="KW-1133">Transmembrane helix</keyword>
<feature type="transmembrane region" description="Helical" evidence="7">
    <location>
        <begin position="111"/>
        <end position="129"/>
    </location>
</feature>
<dbReference type="InterPro" id="IPR001640">
    <property type="entry name" value="Lgt"/>
</dbReference>
<dbReference type="Pfam" id="PF01790">
    <property type="entry name" value="LGT"/>
    <property type="match status" value="1"/>
</dbReference>
<feature type="binding site" evidence="7">
    <location>
        <position position="130"/>
    </location>
    <ligand>
        <name>a 1,2-diacyl-sn-glycero-3-phospho-(1'-sn-glycerol)</name>
        <dbReference type="ChEBI" id="CHEBI:64716"/>
    </ligand>
</feature>
<gene>
    <name evidence="7" type="primary">lgt</name>
    <name evidence="8" type="ORF">IAB68_01355</name>
</gene>
<feature type="transmembrane region" description="Helical" evidence="7">
    <location>
        <begin position="231"/>
        <end position="249"/>
    </location>
</feature>
<accession>A0A9D1ILP5</accession>
<keyword evidence="3 7" id="KW-0808">Transferase</keyword>
<evidence type="ECO:0000313" key="9">
    <source>
        <dbReference type="Proteomes" id="UP000824074"/>
    </source>
</evidence>
<feature type="transmembrane region" description="Helical" evidence="7">
    <location>
        <begin position="202"/>
        <end position="219"/>
    </location>
</feature>
<evidence type="ECO:0000256" key="4">
    <source>
        <dbReference type="ARBA" id="ARBA00022692"/>
    </source>
</evidence>
<dbReference type="AlphaFoldDB" id="A0A9D1ILP5"/>